<evidence type="ECO:0000313" key="1">
    <source>
        <dbReference type="EMBL" id="GJT82487.1"/>
    </source>
</evidence>
<reference evidence="1" key="1">
    <citation type="journal article" date="2022" name="Int. J. Mol. Sci.">
        <title>Draft Genome of Tanacetum Coccineum: Genomic Comparison of Closely Related Tanacetum-Family Plants.</title>
        <authorList>
            <person name="Yamashiro T."/>
            <person name="Shiraishi A."/>
            <person name="Nakayama K."/>
            <person name="Satake H."/>
        </authorList>
    </citation>
    <scope>NUCLEOTIDE SEQUENCE</scope>
</reference>
<dbReference type="InterPro" id="IPR016162">
    <property type="entry name" value="Ald_DH_N"/>
</dbReference>
<dbReference type="Gene3D" id="3.40.605.10">
    <property type="entry name" value="Aldehyde Dehydrogenase, Chain A, domain 1"/>
    <property type="match status" value="1"/>
</dbReference>
<dbReference type="Proteomes" id="UP001151760">
    <property type="component" value="Unassembled WGS sequence"/>
</dbReference>
<dbReference type="InterPro" id="IPR016161">
    <property type="entry name" value="Ald_DH/histidinol_DH"/>
</dbReference>
<reference evidence="1" key="2">
    <citation type="submission" date="2022-01" db="EMBL/GenBank/DDBJ databases">
        <authorList>
            <person name="Yamashiro T."/>
            <person name="Shiraishi A."/>
            <person name="Satake H."/>
            <person name="Nakayama K."/>
        </authorList>
    </citation>
    <scope>NUCLEOTIDE SEQUENCE</scope>
</reference>
<protein>
    <submittedName>
        <fullName evidence="1">Aldehyde dehydrogenase family 2 member B4, mitochondrial</fullName>
    </submittedName>
</protein>
<proteinExistence type="predicted"/>
<accession>A0ABQ5H3M8</accession>
<name>A0ABQ5H3M8_9ASTR</name>
<comment type="caution">
    <text evidence="1">The sequence shown here is derived from an EMBL/GenBank/DDBJ whole genome shotgun (WGS) entry which is preliminary data.</text>
</comment>
<keyword evidence="2" id="KW-1185">Reference proteome</keyword>
<sequence>MFERVCDAVESASSSDATIGVFQVIKDHQAGLPPGVLNIVSDLDPTASAALASHMDVDK</sequence>
<evidence type="ECO:0000313" key="2">
    <source>
        <dbReference type="Proteomes" id="UP001151760"/>
    </source>
</evidence>
<organism evidence="1 2">
    <name type="scientific">Tanacetum coccineum</name>
    <dbReference type="NCBI Taxonomy" id="301880"/>
    <lineage>
        <taxon>Eukaryota</taxon>
        <taxon>Viridiplantae</taxon>
        <taxon>Streptophyta</taxon>
        <taxon>Embryophyta</taxon>
        <taxon>Tracheophyta</taxon>
        <taxon>Spermatophyta</taxon>
        <taxon>Magnoliopsida</taxon>
        <taxon>eudicotyledons</taxon>
        <taxon>Gunneridae</taxon>
        <taxon>Pentapetalae</taxon>
        <taxon>asterids</taxon>
        <taxon>campanulids</taxon>
        <taxon>Asterales</taxon>
        <taxon>Asteraceae</taxon>
        <taxon>Asteroideae</taxon>
        <taxon>Anthemideae</taxon>
        <taxon>Anthemidinae</taxon>
        <taxon>Tanacetum</taxon>
    </lineage>
</organism>
<feature type="non-terminal residue" evidence="1">
    <location>
        <position position="59"/>
    </location>
</feature>
<gene>
    <name evidence="1" type="ORF">Tco_1056829</name>
</gene>
<dbReference type="SUPFAM" id="SSF53720">
    <property type="entry name" value="ALDH-like"/>
    <property type="match status" value="1"/>
</dbReference>
<dbReference type="EMBL" id="BQNB010019172">
    <property type="protein sequence ID" value="GJT82487.1"/>
    <property type="molecule type" value="Genomic_DNA"/>
</dbReference>